<dbReference type="EnsemblMetazoa" id="CLYHEMT020722.1">
    <property type="protein sequence ID" value="CLYHEMP020722.1"/>
    <property type="gene ID" value="CLYHEMG020722"/>
</dbReference>
<keyword evidence="2" id="KW-1185">Reference proteome</keyword>
<proteinExistence type="predicted"/>
<dbReference type="Proteomes" id="UP000594262">
    <property type="component" value="Unplaced"/>
</dbReference>
<dbReference type="PANTHER" id="PTHR41677">
    <property type="entry name" value="YALI0B19030P"/>
    <property type="match status" value="1"/>
</dbReference>
<name>A0A7M5XD29_9CNID</name>
<sequence length="306" mass="35530">MKLSGVLSQMRFNFQKHFIQNPGVKTYTMESLGHKGDIRFGYSEPFQLLNNEATTYIRKLTMNDEFVRKTKFVTSFSPFVLRNCAMHDKFLNDIYTSKESEQYFSDIVGEDMKWLSNSWDASHMNVQEKVGLDTKIFDWHMDSQPLTLIINVSDMPDEVIGGSTILKRHDDGTEIELRQPAPGYATIFRGSGVFHRGSAANYRRIIYVKTMEFKDVSILDKTDALFSTQYSEPVDMLSQHLQNKLSRLQKQVEFVRDHPERADEMVEIVRQEMENNQVFAKYAFQVLAGQETVDTLIEKKLIQNVY</sequence>
<reference evidence="1" key="1">
    <citation type="submission" date="2021-01" db="UniProtKB">
        <authorList>
            <consortium name="EnsemblMetazoa"/>
        </authorList>
    </citation>
    <scope>IDENTIFICATION</scope>
</reference>
<organism evidence="1 2">
    <name type="scientific">Clytia hemisphaerica</name>
    <dbReference type="NCBI Taxonomy" id="252671"/>
    <lineage>
        <taxon>Eukaryota</taxon>
        <taxon>Metazoa</taxon>
        <taxon>Cnidaria</taxon>
        <taxon>Hydrozoa</taxon>
        <taxon>Hydroidolina</taxon>
        <taxon>Leptothecata</taxon>
        <taxon>Obeliida</taxon>
        <taxon>Clytiidae</taxon>
        <taxon>Clytia</taxon>
    </lineage>
</organism>
<evidence type="ECO:0000313" key="1">
    <source>
        <dbReference type="EnsemblMetazoa" id="CLYHEMP020722.1"/>
    </source>
</evidence>
<evidence type="ECO:0000313" key="2">
    <source>
        <dbReference type="Proteomes" id="UP000594262"/>
    </source>
</evidence>
<dbReference type="PANTHER" id="PTHR41677:SF1">
    <property type="entry name" value="FE2OG DIOXYGENASE DOMAIN-CONTAINING PROTEIN"/>
    <property type="match status" value="1"/>
</dbReference>
<dbReference type="AlphaFoldDB" id="A0A7M5XD29"/>
<accession>A0A7M5XD29</accession>
<dbReference type="OrthoDB" id="10256055at2759"/>
<protein>
    <submittedName>
        <fullName evidence="1">Uncharacterized protein</fullName>
    </submittedName>
</protein>